<dbReference type="InterPro" id="IPR015797">
    <property type="entry name" value="NUDIX_hydrolase-like_dom_sf"/>
</dbReference>
<dbReference type="InterPro" id="IPR059176">
    <property type="entry name" value="UDP-X_N"/>
</dbReference>
<dbReference type="Gene3D" id="3.90.79.10">
    <property type="entry name" value="Nucleoside Triphosphate Pyrophosphohydrolase"/>
    <property type="match status" value="1"/>
</dbReference>
<dbReference type="Pfam" id="PF12535">
    <property type="entry name" value="Nudix_N"/>
    <property type="match status" value="1"/>
</dbReference>
<feature type="domain" description="Nudix hydrolase" evidence="3">
    <location>
        <begin position="66"/>
        <end position="190"/>
    </location>
</feature>
<dbReference type="InterPro" id="IPR000086">
    <property type="entry name" value="NUDIX_hydrolase_dom"/>
</dbReference>
<reference evidence="5" key="2">
    <citation type="submission" date="2023-05" db="EMBL/GenBank/DDBJ databases">
        <title>Genomic Catalog of Human Bladder Bacteria.</title>
        <authorList>
            <person name="Du J."/>
        </authorList>
    </citation>
    <scope>NUCLEOTIDE SEQUENCE</scope>
    <source>
        <strain evidence="5">UMB1304A</strain>
    </source>
</reference>
<evidence type="ECO:0000256" key="1">
    <source>
        <dbReference type="ARBA" id="ARBA00001946"/>
    </source>
</evidence>
<evidence type="ECO:0000259" key="3">
    <source>
        <dbReference type="PROSITE" id="PS51462"/>
    </source>
</evidence>
<dbReference type="Proteomes" id="UP000054404">
    <property type="component" value="Unassembled WGS sequence"/>
</dbReference>
<evidence type="ECO:0000313" key="4">
    <source>
        <dbReference type="EMBL" id="KTF03645.1"/>
    </source>
</evidence>
<dbReference type="RefSeq" id="WP_062613969.1">
    <property type="nucleotide sequence ID" value="NZ_JAMQRX010000007.1"/>
</dbReference>
<evidence type="ECO:0000256" key="2">
    <source>
        <dbReference type="ARBA" id="ARBA00022801"/>
    </source>
</evidence>
<dbReference type="EMBL" id="JASPDQ010000008">
    <property type="protein sequence ID" value="MDK8601739.1"/>
    <property type="molecule type" value="Genomic_DNA"/>
</dbReference>
<comment type="caution">
    <text evidence="4">The sequence shown here is derived from an EMBL/GenBank/DDBJ whole genome shotgun (WGS) entry which is preliminary data.</text>
</comment>
<evidence type="ECO:0000313" key="5">
    <source>
        <dbReference type="EMBL" id="MDK8601739.1"/>
    </source>
</evidence>
<keyword evidence="6" id="KW-1185">Reference proteome</keyword>
<dbReference type="SUPFAM" id="SSF55811">
    <property type="entry name" value="Nudix"/>
    <property type="match status" value="1"/>
</dbReference>
<proteinExistence type="predicted"/>
<name>A0A0W1KJ23_9ACTO</name>
<dbReference type="AlphaFoldDB" id="A0A0W1KJ23"/>
<comment type="cofactor">
    <cofactor evidence="1">
        <name>Mg(2+)</name>
        <dbReference type="ChEBI" id="CHEBI:18420"/>
    </cofactor>
</comment>
<gene>
    <name evidence="4" type="ORF">AQZ59_01433</name>
    <name evidence="5" type="ORF">QP858_04580</name>
</gene>
<evidence type="ECO:0000313" key="6">
    <source>
        <dbReference type="Proteomes" id="UP000054404"/>
    </source>
</evidence>
<organism evidence="4 6">
    <name type="scientific">Trueperella bernardiae</name>
    <dbReference type="NCBI Taxonomy" id="59561"/>
    <lineage>
        <taxon>Bacteria</taxon>
        <taxon>Bacillati</taxon>
        <taxon>Actinomycetota</taxon>
        <taxon>Actinomycetes</taxon>
        <taxon>Actinomycetales</taxon>
        <taxon>Actinomycetaceae</taxon>
        <taxon>Trueperella</taxon>
    </lineage>
</organism>
<dbReference type="STRING" id="59561.AQZ59_01433"/>
<accession>A0A0W1KJ23</accession>
<dbReference type="GO" id="GO:0016787">
    <property type="term" value="F:hydrolase activity"/>
    <property type="evidence" value="ECO:0007669"/>
    <property type="project" value="UniProtKB-KW"/>
</dbReference>
<reference evidence="4 6" key="1">
    <citation type="submission" date="2015-11" db="EMBL/GenBank/DDBJ databases">
        <title>Draft Genome Sequence of the Type Strain Trueperella bernardiae LCDC 89-0504T, Isolated from Blood Culture.</title>
        <authorList>
            <person name="Bernier A.-M."/>
            <person name="Bernard K."/>
        </authorList>
    </citation>
    <scope>NUCLEOTIDE SEQUENCE [LARGE SCALE GENOMIC DNA]</scope>
    <source>
        <strain evidence="4 6">LCDC 89-0504</strain>
    </source>
</reference>
<dbReference type="EMBL" id="LNIZ01000007">
    <property type="protein sequence ID" value="KTF03645.1"/>
    <property type="molecule type" value="Genomic_DNA"/>
</dbReference>
<dbReference type="PATRIC" id="fig|59561.3.peg.1424"/>
<dbReference type="OrthoDB" id="4247482at2"/>
<dbReference type="Gene3D" id="6.10.250.1120">
    <property type="match status" value="1"/>
</dbReference>
<dbReference type="PANTHER" id="PTHR43046:SF16">
    <property type="entry name" value="ADP-RIBOSE PYROPHOSPHATASE YJHB-RELATED"/>
    <property type="match status" value="1"/>
</dbReference>
<dbReference type="CDD" id="cd18889">
    <property type="entry name" value="NUDIX_ADPRase"/>
    <property type="match status" value="1"/>
</dbReference>
<dbReference type="EC" id="3.6.-.-" evidence="5"/>
<dbReference type="PROSITE" id="PS51462">
    <property type="entry name" value="NUDIX"/>
    <property type="match status" value="1"/>
</dbReference>
<keyword evidence="2 5" id="KW-0378">Hydrolase</keyword>
<dbReference type="PANTHER" id="PTHR43046">
    <property type="entry name" value="GDP-MANNOSE MANNOSYL HYDROLASE"/>
    <property type="match status" value="1"/>
</dbReference>
<sequence length="205" mass="22655">MNEQWLTWATEIQAIAQTGLAYATDVFDRERYTRLREISAEILASYTDVPVEKVAELFCNEDGYQTPKLDTRAVIVREGKILLVQEASGRWAMPGGWADIGLTLGQNVAKETKEEAGLDVVPRRVLAVQDRAKHNQPELPWSIWKIFVACDVMGGQFEPNVETIDSGYFGLDELPPLHEGKTTRAQVEMCLAGVAAGAGADVVFD</sequence>
<dbReference type="Proteomes" id="UP001225576">
    <property type="component" value="Unassembled WGS sequence"/>
</dbReference>
<protein>
    <submittedName>
        <fullName evidence="5">NUDIX hydrolase</fullName>
        <ecNumber evidence="5">3.6.-.-</ecNumber>
    </submittedName>
</protein>
<dbReference type="Pfam" id="PF00293">
    <property type="entry name" value="NUDIX"/>
    <property type="match status" value="1"/>
</dbReference>